<keyword evidence="4 6" id="KW-1133">Transmembrane helix</keyword>
<dbReference type="GO" id="GO:0005886">
    <property type="term" value="C:plasma membrane"/>
    <property type="evidence" value="ECO:0007669"/>
    <property type="project" value="UniProtKB-SubCell"/>
</dbReference>
<reference evidence="8 9" key="1">
    <citation type="submission" date="2018-05" db="EMBL/GenBank/DDBJ databases">
        <title>Genetic diversity of glacier-inhabiting Cryobacterium bacteria in China and description of Cryobacterium mengkeensis sp. nov. and Arthrobacter glacialis sp. nov.</title>
        <authorList>
            <person name="Liu Q."/>
            <person name="Xin Y.-H."/>
        </authorList>
    </citation>
    <scope>NUCLEOTIDE SEQUENCE [LARGE SCALE GENOMIC DNA]</scope>
    <source>
        <strain evidence="8 9">LI2</strain>
    </source>
</reference>
<sequence>MSFLETFWSIIIFCLFLSYLILLFQILIDILRDSSISGWTKAVWIFFLLAAPVITALVYIIVRGGSMSERGVRTANTAQQETEQYLRRVAGMQSPAGQIASAKALLDAGTVTDAEYAQLKAKALA</sequence>
<evidence type="ECO:0000256" key="6">
    <source>
        <dbReference type="SAM" id="Phobius"/>
    </source>
</evidence>
<dbReference type="InterPro" id="IPR027379">
    <property type="entry name" value="CLS_N"/>
</dbReference>
<evidence type="ECO:0000313" key="8">
    <source>
        <dbReference type="EMBL" id="PYI69321.1"/>
    </source>
</evidence>
<evidence type="ECO:0000256" key="4">
    <source>
        <dbReference type="ARBA" id="ARBA00022989"/>
    </source>
</evidence>
<evidence type="ECO:0000313" key="9">
    <source>
        <dbReference type="Proteomes" id="UP000247832"/>
    </source>
</evidence>
<gene>
    <name evidence="8" type="ORF">CVV68_02670</name>
</gene>
<dbReference type="RefSeq" id="WP_110499463.1">
    <property type="nucleotide sequence ID" value="NZ_QJVD01000002.1"/>
</dbReference>
<keyword evidence="2" id="KW-1003">Cell membrane</keyword>
<organism evidence="8 9">
    <name type="scientific">Arthrobacter livingstonensis</name>
    <dbReference type="NCBI Taxonomy" id="670078"/>
    <lineage>
        <taxon>Bacteria</taxon>
        <taxon>Bacillati</taxon>
        <taxon>Actinomycetota</taxon>
        <taxon>Actinomycetes</taxon>
        <taxon>Micrococcales</taxon>
        <taxon>Micrococcaceae</taxon>
        <taxon>Arthrobacter</taxon>
    </lineage>
</organism>
<dbReference type="OrthoDB" id="7596142at2"/>
<feature type="transmembrane region" description="Helical" evidence="6">
    <location>
        <begin position="6"/>
        <end position="31"/>
    </location>
</feature>
<feature type="domain" description="Cardiolipin synthase N-terminal" evidence="7">
    <location>
        <begin position="26"/>
        <end position="63"/>
    </location>
</feature>
<evidence type="ECO:0000256" key="3">
    <source>
        <dbReference type="ARBA" id="ARBA00022692"/>
    </source>
</evidence>
<comment type="subcellular location">
    <subcellularLocation>
        <location evidence="1">Cell membrane</location>
        <topology evidence="1">Multi-pass membrane protein</topology>
    </subcellularLocation>
</comment>
<name>A0A2V5LCD7_9MICC</name>
<comment type="caution">
    <text evidence="8">The sequence shown here is derived from an EMBL/GenBank/DDBJ whole genome shotgun (WGS) entry which is preliminary data.</text>
</comment>
<evidence type="ECO:0000256" key="2">
    <source>
        <dbReference type="ARBA" id="ARBA00022475"/>
    </source>
</evidence>
<protein>
    <recommendedName>
        <fullName evidence="7">Cardiolipin synthase N-terminal domain-containing protein</fullName>
    </recommendedName>
</protein>
<dbReference type="EMBL" id="QJVD01000002">
    <property type="protein sequence ID" value="PYI69321.1"/>
    <property type="molecule type" value="Genomic_DNA"/>
</dbReference>
<accession>A0A2V5LCD7</accession>
<feature type="transmembrane region" description="Helical" evidence="6">
    <location>
        <begin position="43"/>
        <end position="62"/>
    </location>
</feature>
<keyword evidence="5 6" id="KW-0472">Membrane</keyword>
<dbReference type="Pfam" id="PF13396">
    <property type="entry name" value="PLDc_N"/>
    <property type="match status" value="1"/>
</dbReference>
<evidence type="ECO:0000256" key="5">
    <source>
        <dbReference type="ARBA" id="ARBA00023136"/>
    </source>
</evidence>
<dbReference type="Proteomes" id="UP000247832">
    <property type="component" value="Unassembled WGS sequence"/>
</dbReference>
<proteinExistence type="predicted"/>
<keyword evidence="9" id="KW-1185">Reference proteome</keyword>
<keyword evidence="3 6" id="KW-0812">Transmembrane</keyword>
<evidence type="ECO:0000259" key="7">
    <source>
        <dbReference type="Pfam" id="PF13396"/>
    </source>
</evidence>
<evidence type="ECO:0000256" key="1">
    <source>
        <dbReference type="ARBA" id="ARBA00004651"/>
    </source>
</evidence>
<dbReference type="AlphaFoldDB" id="A0A2V5LCD7"/>